<dbReference type="RefSeq" id="WP_052603895.1">
    <property type="nucleotide sequence ID" value="NZ_JXYS01000001.1"/>
</dbReference>
<comment type="function">
    <text evidence="7">Negatively regulates transcription of bacterial ribonucleotide reductase nrd genes and operons by binding to NrdR-boxes.</text>
</comment>
<gene>
    <name evidence="9" type="primary">nrdR1</name>
    <name evidence="7" type="synonym">nrdR</name>
    <name evidence="9" type="ORF">AXFE_00540</name>
</gene>
<comment type="caution">
    <text evidence="9">The sequence shown here is derived from an EMBL/GenBank/DDBJ whole genome shotgun (WGS) entry which is preliminary data.</text>
</comment>
<dbReference type="GO" id="GO:0045892">
    <property type="term" value="P:negative regulation of DNA-templated transcription"/>
    <property type="evidence" value="ECO:0007669"/>
    <property type="project" value="UniProtKB-UniRule"/>
</dbReference>
<keyword evidence="7" id="KW-0479">Metal-binding</keyword>
<dbReference type="InterPro" id="IPR003796">
    <property type="entry name" value="RNR_NrdR-like"/>
</dbReference>
<evidence type="ECO:0000256" key="1">
    <source>
        <dbReference type="ARBA" id="ARBA00022491"/>
    </source>
</evidence>
<organism evidence="9 10">
    <name type="scientific">Acidithrix ferrooxidans</name>
    <dbReference type="NCBI Taxonomy" id="1280514"/>
    <lineage>
        <taxon>Bacteria</taxon>
        <taxon>Bacillati</taxon>
        <taxon>Actinomycetota</taxon>
        <taxon>Acidimicrobiia</taxon>
        <taxon>Acidimicrobiales</taxon>
        <taxon>Acidimicrobiaceae</taxon>
        <taxon>Acidithrix</taxon>
    </lineage>
</organism>
<dbReference type="Proteomes" id="UP000032360">
    <property type="component" value="Unassembled WGS sequence"/>
</dbReference>
<keyword evidence="2 7" id="KW-0547">Nucleotide-binding</keyword>
<dbReference type="PROSITE" id="PS51161">
    <property type="entry name" value="ATP_CONE"/>
    <property type="match status" value="1"/>
</dbReference>
<dbReference type="GO" id="GO:0005524">
    <property type="term" value="F:ATP binding"/>
    <property type="evidence" value="ECO:0007669"/>
    <property type="project" value="UniProtKB-UniRule"/>
</dbReference>
<keyword evidence="5 7" id="KW-0238">DNA-binding</keyword>
<keyword evidence="7" id="KW-0863">Zinc-finger</keyword>
<feature type="zinc finger region" evidence="7">
    <location>
        <begin position="3"/>
        <end position="34"/>
    </location>
</feature>
<dbReference type="GO" id="GO:0003677">
    <property type="term" value="F:DNA binding"/>
    <property type="evidence" value="ECO:0007669"/>
    <property type="project" value="UniProtKB-KW"/>
</dbReference>
<reference evidence="9 10" key="1">
    <citation type="submission" date="2015-01" db="EMBL/GenBank/DDBJ databases">
        <title>Draft genome of the acidophilic iron oxidizer Acidithrix ferrooxidans strain Py-F3.</title>
        <authorList>
            <person name="Poehlein A."/>
            <person name="Eisen S."/>
            <person name="Schloemann M."/>
            <person name="Johnson B.D."/>
            <person name="Daniel R."/>
            <person name="Muehling M."/>
        </authorList>
    </citation>
    <scope>NUCLEOTIDE SEQUENCE [LARGE SCALE GENOMIC DNA]</scope>
    <source>
        <strain evidence="9 10">Py-F3</strain>
    </source>
</reference>
<proteinExistence type="inferred from homology"/>
<evidence type="ECO:0000256" key="2">
    <source>
        <dbReference type="ARBA" id="ARBA00022741"/>
    </source>
</evidence>
<dbReference type="InterPro" id="IPR005144">
    <property type="entry name" value="ATP-cone_dom"/>
</dbReference>
<dbReference type="PANTHER" id="PTHR30455">
    <property type="entry name" value="TRANSCRIPTIONAL REPRESSOR NRDR"/>
    <property type="match status" value="1"/>
</dbReference>
<dbReference type="PANTHER" id="PTHR30455:SF2">
    <property type="entry name" value="TRANSCRIPTIONAL REPRESSOR NRDR"/>
    <property type="match status" value="1"/>
</dbReference>
<dbReference type="PATRIC" id="fig|1280514.3.peg.75"/>
<feature type="domain" description="ATP-cone" evidence="8">
    <location>
        <begin position="49"/>
        <end position="138"/>
    </location>
</feature>
<keyword evidence="10" id="KW-1185">Reference proteome</keyword>
<keyword evidence="3 7" id="KW-0067">ATP-binding</keyword>
<dbReference type="GO" id="GO:0008270">
    <property type="term" value="F:zinc ion binding"/>
    <property type="evidence" value="ECO:0007669"/>
    <property type="project" value="UniProtKB-UniRule"/>
</dbReference>
<evidence type="ECO:0000256" key="5">
    <source>
        <dbReference type="ARBA" id="ARBA00023125"/>
    </source>
</evidence>
<accession>A0A0D8HMN6</accession>
<dbReference type="STRING" id="1280514.AXFE_00540"/>
<keyword evidence="1 7" id="KW-0678">Repressor</keyword>
<dbReference type="NCBIfam" id="TIGR00244">
    <property type="entry name" value="transcriptional regulator NrdR"/>
    <property type="match status" value="1"/>
</dbReference>
<keyword evidence="7" id="KW-0862">Zinc</keyword>
<evidence type="ECO:0000256" key="3">
    <source>
        <dbReference type="ARBA" id="ARBA00022840"/>
    </source>
</evidence>
<keyword evidence="6 7" id="KW-0804">Transcription</keyword>
<evidence type="ECO:0000256" key="4">
    <source>
        <dbReference type="ARBA" id="ARBA00023015"/>
    </source>
</evidence>
<dbReference type="InterPro" id="IPR055173">
    <property type="entry name" value="NrdR-like_N"/>
</dbReference>
<evidence type="ECO:0000313" key="9">
    <source>
        <dbReference type="EMBL" id="KJF19017.1"/>
    </source>
</evidence>
<sequence>MRCPTCGNHEDKVVDSRVIEDGRTIRRRRECISCQRRFSTFERIEEVPLVVIKRSGIREPFDRGKLFGGIAAALKNRPFDSSFIEATVADIEERFRLASSDVNSSAIGIAVLDVLRQIDKVGYLRFASVYKDFEDPDDFEKEVASLKIDLEL</sequence>
<evidence type="ECO:0000259" key="8">
    <source>
        <dbReference type="PROSITE" id="PS51161"/>
    </source>
</evidence>
<dbReference type="HAMAP" id="MF_00440">
    <property type="entry name" value="NrdR"/>
    <property type="match status" value="1"/>
</dbReference>
<name>A0A0D8HMN6_9ACTN</name>
<dbReference type="Pfam" id="PF22811">
    <property type="entry name" value="Zn_ribbon_NrdR"/>
    <property type="match status" value="1"/>
</dbReference>
<dbReference type="Pfam" id="PF03477">
    <property type="entry name" value="ATP-cone"/>
    <property type="match status" value="1"/>
</dbReference>
<evidence type="ECO:0000256" key="7">
    <source>
        <dbReference type="HAMAP-Rule" id="MF_00440"/>
    </source>
</evidence>
<dbReference type="EMBL" id="JXYS01000001">
    <property type="protein sequence ID" value="KJF19017.1"/>
    <property type="molecule type" value="Genomic_DNA"/>
</dbReference>
<evidence type="ECO:0000313" key="10">
    <source>
        <dbReference type="Proteomes" id="UP000032360"/>
    </source>
</evidence>
<comment type="cofactor">
    <cofactor evidence="7">
        <name>Zn(2+)</name>
        <dbReference type="ChEBI" id="CHEBI:29105"/>
    </cofactor>
    <text evidence="7">Binds 1 zinc ion.</text>
</comment>
<evidence type="ECO:0000256" key="6">
    <source>
        <dbReference type="ARBA" id="ARBA00023163"/>
    </source>
</evidence>
<dbReference type="OrthoDB" id="9807461at2"/>
<dbReference type="AlphaFoldDB" id="A0A0D8HMN6"/>
<protein>
    <recommendedName>
        <fullName evidence="7">Transcriptional repressor NrdR</fullName>
    </recommendedName>
</protein>
<keyword evidence="4 7" id="KW-0805">Transcription regulation</keyword>
<comment type="similarity">
    <text evidence="7">Belongs to the NrdR family.</text>
</comment>